<evidence type="ECO:0000259" key="10">
    <source>
        <dbReference type="SMART" id="SM01074"/>
    </source>
</evidence>
<dbReference type="CDD" id="cd08768">
    <property type="entry name" value="Cdc6_C"/>
    <property type="match status" value="1"/>
</dbReference>
<dbReference type="PANTHER" id="PTHR10763:SF26">
    <property type="entry name" value="CELL DIVISION CONTROL PROTEIN 6 HOMOLOG"/>
    <property type="match status" value="1"/>
</dbReference>
<dbReference type="PIRSF" id="PIRSF001767">
    <property type="entry name" value="Cdc6"/>
    <property type="match status" value="1"/>
</dbReference>
<dbReference type="Pfam" id="PF09079">
    <property type="entry name" value="WHD_Cdc6"/>
    <property type="match status" value="1"/>
</dbReference>
<dbReference type="GO" id="GO:0033314">
    <property type="term" value="P:mitotic DNA replication checkpoint signaling"/>
    <property type="evidence" value="ECO:0007669"/>
    <property type="project" value="TreeGrafter"/>
</dbReference>
<keyword evidence="13" id="KW-1185">Reference proteome</keyword>
<dbReference type="VEuPathDB" id="VectorBase:LLONM1_011686"/>
<dbReference type="InterPro" id="IPR015163">
    <property type="entry name" value="Cdc6_C"/>
</dbReference>
<reference evidence="12" key="3">
    <citation type="submission" date="2020-05" db="UniProtKB">
        <authorList>
            <consortium name="EnsemblMetazoa"/>
        </authorList>
    </citation>
    <scope>IDENTIFICATION</scope>
    <source>
        <strain evidence="12">Jacobina</strain>
    </source>
</reference>
<dbReference type="InterPro" id="IPR036388">
    <property type="entry name" value="WH-like_DNA-bd_sf"/>
</dbReference>
<reference evidence="13" key="1">
    <citation type="submission" date="2012-05" db="EMBL/GenBank/DDBJ databases">
        <title>Whole Genome Assembly of Lutzomyia longipalpis.</title>
        <authorList>
            <person name="Richards S."/>
            <person name="Qu C."/>
            <person name="Dillon R."/>
            <person name="Worley K."/>
            <person name="Scherer S."/>
            <person name="Batterton M."/>
            <person name="Taylor A."/>
            <person name="Hawes A."/>
            <person name="Hernandez B."/>
            <person name="Kovar C."/>
            <person name="Mandapat C."/>
            <person name="Pham C."/>
            <person name="Qu C."/>
            <person name="Jing C."/>
            <person name="Bess C."/>
            <person name="Bandaranaike D."/>
            <person name="Ngo D."/>
            <person name="Ongeri F."/>
            <person name="Arias F."/>
            <person name="Lara F."/>
            <person name="Weissenberger G."/>
            <person name="Kamau G."/>
            <person name="Han H."/>
            <person name="Shen H."/>
            <person name="Dinh H."/>
            <person name="Khalil I."/>
            <person name="Jones J."/>
            <person name="Shafer J."/>
            <person name="Jayaseelan J."/>
            <person name="Quiroz J."/>
            <person name="Blankenburg K."/>
            <person name="Nguyen L."/>
            <person name="Jackson L."/>
            <person name="Francisco L."/>
            <person name="Tang L.-Y."/>
            <person name="Pu L.-L."/>
            <person name="Perales L."/>
            <person name="Lorensuhewa L."/>
            <person name="Munidasa M."/>
            <person name="Coyle M."/>
            <person name="Taylor M."/>
            <person name="Puazo M."/>
            <person name="Firestine M."/>
            <person name="Scheel M."/>
            <person name="Javaid M."/>
            <person name="Wang M."/>
            <person name="Li M."/>
            <person name="Tabassum N."/>
            <person name="Saada N."/>
            <person name="Osuji N."/>
            <person name="Aqrawi P."/>
            <person name="Fu Q."/>
            <person name="Thornton R."/>
            <person name="Raj R."/>
            <person name="Goodspeed R."/>
            <person name="Mata R."/>
            <person name="Najjar R."/>
            <person name="Gubbala S."/>
            <person name="Lee S."/>
            <person name="Denson S."/>
            <person name="Patil S."/>
            <person name="Macmil S."/>
            <person name="Qi S."/>
            <person name="Matskevitch T."/>
            <person name="Palculict T."/>
            <person name="Mathew T."/>
            <person name="Vee V."/>
            <person name="Velamala V."/>
            <person name="Korchina V."/>
            <person name="Cai W."/>
            <person name="Liu W."/>
            <person name="Dai W."/>
            <person name="Zou X."/>
            <person name="Zhu Y."/>
            <person name="Zhang Y."/>
            <person name="Wu Y.-Q."/>
            <person name="Xin Y."/>
            <person name="Nazarath L."/>
            <person name="Kovar C."/>
            <person name="Han Y."/>
            <person name="Muzny D."/>
            <person name="Gibbs R."/>
        </authorList>
    </citation>
    <scope>NUCLEOTIDE SEQUENCE [LARGE SCALE GENOMIC DNA]</scope>
    <source>
        <strain evidence="13">Jacobina</strain>
    </source>
</reference>
<dbReference type="GO" id="GO:0005634">
    <property type="term" value="C:nucleus"/>
    <property type="evidence" value="ECO:0007669"/>
    <property type="project" value="UniProtKB-SubCell"/>
</dbReference>
<dbReference type="GO" id="GO:0016887">
    <property type="term" value="F:ATP hydrolysis activity"/>
    <property type="evidence" value="ECO:0007669"/>
    <property type="project" value="InterPro"/>
</dbReference>
<evidence type="ECO:0000256" key="2">
    <source>
        <dbReference type="ARBA" id="ARBA00006184"/>
    </source>
</evidence>
<evidence type="ECO:0000256" key="7">
    <source>
        <dbReference type="PIRNR" id="PIRNR001767"/>
    </source>
</evidence>
<reference evidence="11" key="2">
    <citation type="journal article" date="2020" name="BMC">
        <title>Leishmania infection induces a limited differential gene expression in the sand fly midgut.</title>
        <authorList>
            <person name="Coutinho-Abreu I.V."/>
            <person name="Serafim T.D."/>
            <person name="Meneses C."/>
            <person name="Kamhawi S."/>
            <person name="Oliveira F."/>
            <person name="Valenzuela J.G."/>
        </authorList>
    </citation>
    <scope>NUCLEOTIDE SEQUENCE</scope>
    <source>
        <strain evidence="11">Jacobina</strain>
        <tissue evidence="11">Midgut</tissue>
    </source>
</reference>
<accession>A0A1B0CLZ9</accession>
<dbReference type="Pfam" id="PF13401">
    <property type="entry name" value="AAA_22"/>
    <property type="match status" value="1"/>
</dbReference>
<dbReference type="GO" id="GO:0003688">
    <property type="term" value="F:DNA replication origin binding"/>
    <property type="evidence" value="ECO:0007669"/>
    <property type="project" value="TreeGrafter"/>
</dbReference>
<comment type="subcellular location">
    <subcellularLocation>
        <location evidence="1 7">Nucleus</location>
    </subcellularLocation>
</comment>
<feature type="region of interest" description="Disordered" evidence="8">
    <location>
        <begin position="75"/>
        <end position="168"/>
    </location>
</feature>
<keyword evidence="4" id="KW-0235">DNA replication</keyword>
<evidence type="ECO:0000256" key="4">
    <source>
        <dbReference type="ARBA" id="ARBA00022705"/>
    </source>
</evidence>
<evidence type="ECO:0000259" key="9">
    <source>
        <dbReference type="SMART" id="SM00382"/>
    </source>
</evidence>
<dbReference type="EMBL" id="GITU01007092">
    <property type="protein sequence ID" value="MBC1175795.1"/>
    <property type="molecule type" value="Transcribed_RNA"/>
</dbReference>
<dbReference type="SUPFAM" id="SSF46785">
    <property type="entry name" value="Winged helix' DNA-binding domain"/>
    <property type="match status" value="1"/>
</dbReference>
<dbReference type="EMBL" id="AJWK01017981">
    <property type="status" value="NOT_ANNOTATED_CDS"/>
    <property type="molecule type" value="Genomic_DNA"/>
</dbReference>
<dbReference type="Gene3D" id="1.10.8.60">
    <property type="match status" value="1"/>
</dbReference>
<dbReference type="AlphaFoldDB" id="A0A1B0CLZ9"/>
<feature type="compositionally biased region" description="Acidic residues" evidence="8">
    <location>
        <begin position="158"/>
        <end position="167"/>
    </location>
</feature>
<keyword evidence="5 7" id="KW-0539">Nucleus</keyword>
<comment type="function">
    <text evidence="7">Involved in the initiation of DNA replication. Also participates in checkpoint controls that ensure DNA replication is completed before mitosis is initiated.</text>
</comment>
<dbReference type="SUPFAM" id="SSF52540">
    <property type="entry name" value="P-loop containing nucleoside triphosphate hydrolases"/>
    <property type="match status" value="1"/>
</dbReference>
<evidence type="ECO:0000256" key="3">
    <source>
        <dbReference type="ARBA" id="ARBA00022618"/>
    </source>
</evidence>
<dbReference type="GO" id="GO:0006270">
    <property type="term" value="P:DNA replication initiation"/>
    <property type="evidence" value="ECO:0007669"/>
    <property type="project" value="UniProtKB-UniRule"/>
</dbReference>
<dbReference type="SMART" id="SM01074">
    <property type="entry name" value="Cdc6_C"/>
    <property type="match status" value="1"/>
</dbReference>
<feature type="domain" description="AAA+ ATPase" evidence="9">
    <location>
        <begin position="211"/>
        <end position="357"/>
    </location>
</feature>
<evidence type="ECO:0000256" key="5">
    <source>
        <dbReference type="ARBA" id="ARBA00023242"/>
    </source>
</evidence>
<dbReference type="CDD" id="cd00009">
    <property type="entry name" value="AAA"/>
    <property type="match status" value="1"/>
</dbReference>
<dbReference type="Gene3D" id="3.40.50.300">
    <property type="entry name" value="P-loop containing nucleotide triphosphate hydrolases"/>
    <property type="match status" value="1"/>
</dbReference>
<dbReference type="InterPro" id="IPR054425">
    <property type="entry name" value="Cdc6_ORC1-like_ATPase_lid"/>
</dbReference>
<comment type="similarity">
    <text evidence="2 7">Belongs to the CDC6/cdc18 family.</text>
</comment>
<dbReference type="PANTHER" id="PTHR10763">
    <property type="entry name" value="CELL DIVISION CONTROL PROTEIN 6-RELATED"/>
    <property type="match status" value="1"/>
</dbReference>
<sequence>MEVIAPTILAQSSYLLFHEHILEIMLWWCPHGRIGMMPQVGFSWPRVLLDFGTREDQWSRPLNFSYQVIVMPQTRSRKTKVVQDEEDVENEKLAKKTTRTSSRRRKAISSDDEDSGVRDTSSRESIEHTTPPKVGKFNRNHVSVETPKRLLENISLGDTEEDEDPPEETCVSSYQKARQMLNSSATNNLPGREKEINELTGILQEARKDRKSVSLYISGPPGTGKTASLTKILSDPEMSKAFKKIYVNCTSIASIGAVYKKISAELGAKGAPRSEKDSLQAIEDALVRMKDKMLLLVLDEIDQLVGNKQAVLYTIFEWPRKFSKQLILVGIANSLDLTDRLLTRLQSRCELQPRLMHFPAYTKVQISQILTQRLEEGGVSGLFPPATLQLLAGKVAAISGDVRRALDIGRRIVEVAERSHSAEKPLNLEDLGVDFLPPDTPIAPKQVLDVMNSVYGTSQTLNEDLDDVFPLQQKILICSILLILKKDKNRDITLGRLHEVYRRVCEKLTISAVDRSEFTGLCSLVETRGIVQIVRKKEAKLHRITLQWDEEDVTNALKDKQLIAEILTATSCLGKKK</sequence>
<dbReference type="GO" id="GO:0051301">
    <property type="term" value="P:cell division"/>
    <property type="evidence" value="ECO:0007669"/>
    <property type="project" value="UniProtKB-UniRule"/>
</dbReference>
<dbReference type="Pfam" id="PF22606">
    <property type="entry name" value="Cdc6-ORC-like_ATPase_lid"/>
    <property type="match status" value="1"/>
</dbReference>
<dbReference type="InterPro" id="IPR003593">
    <property type="entry name" value="AAA+_ATPase"/>
</dbReference>
<dbReference type="Gene3D" id="1.10.10.10">
    <property type="entry name" value="Winged helix-like DNA-binding domain superfamily/Winged helix DNA-binding domain"/>
    <property type="match status" value="1"/>
</dbReference>
<dbReference type="FunFam" id="3.40.50.300:FF:000547">
    <property type="entry name" value="Cell division control protein"/>
    <property type="match status" value="1"/>
</dbReference>
<dbReference type="EnsemblMetazoa" id="LLOJ005687-RA">
    <property type="protein sequence ID" value="LLOJ005687-PA"/>
    <property type="gene ID" value="LLOJ005687"/>
</dbReference>
<feature type="compositionally biased region" description="Basic and acidic residues" evidence="8">
    <location>
        <begin position="115"/>
        <end position="127"/>
    </location>
</feature>
<keyword evidence="6" id="KW-0131">Cell cycle</keyword>
<dbReference type="InterPro" id="IPR036390">
    <property type="entry name" value="WH_DNA-bd_sf"/>
</dbReference>
<evidence type="ECO:0000256" key="6">
    <source>
        <dbReference type="ARBA" id="ARBA00023306"/>
    </source>
</evidence>
<evidence type="ECO:0000313" key="12">
    <source>
        <dbReference type="EnsemblMetazoa" id="LLOJ005687-PA"/>
    </source>
</evidence>
<organism evidence="12 13">
    <name type="scientific">Lutzomyia longipalpis</name>
    <name type="common">Sand fly</name>
    <dbReference type="NCBI Taxonomy" id="7200"/>
    <lineage>
        <taxon>Eukaryota</taxon>
        <taxon>Metazoa</taxon>
        <taxon>Ecdysozoa</taxon>
        <taxon>Arthropoda</taxon>
        <taxon>Hexapoda</taxon>
        <taxon>Insecta</taxon>
        <taxon>Pterygota</taxon>
        <taxon>Neoptera</taxon>
        <taxon>Endopterygota</taxon>
        <taxon>Diptera</taxon>
        <taxon>Nematocera</taxon>
        <taxon>Psychodoidea</taxon>
        <taxon>Psychodidae</taxon>
        <taxon>Lutzomyia</taxon>
        <taxon>Lutzomyia</taxon>
    </lineage>
</organism>
<protein>
    <recommendedName>
        <fullName evidence="7">Cell division control protein</fullName>
    </recommendedName>
</protein>
<dbReference type="FunFam" id="1.10.10.10:FF:000265">
    <property type="entry name" value="Cell division control protein"/>
    <property type="match status" value="1"/>
</dbReference>
<evidence type="ECO:0000256" key="1">
    <source>
        <dbReference type="ARBA" id="ARBA00004123"/>
    </source>
</evidence>
<evidence type="ECO:0000313" key="13">
    <source>
        <dbReference type="Proteomes" id="UP000092461"/>
    </source>
</evidence>
<dbReference type="InterPro" id="IPR049945">
    <property type="entry name" value="AAA_22"/>
</dbReference>
<proteinExistence type="inferred from homology"/>
<dbReference type="SMART" id="SM00382">
    <property type="entry name" value="AAA"/>
    <property type="match status" value="1"/>
</dbReference>
<dbReference type="VEuPathDB" id="VectorBase:LLOJ005687"/>
<feature type="compositionally biased region" description="Basic residues" evidence="8">
    <location>
        <begin position="95"/>
        <end position="107"/>
    </location>
</feature>
<dbReference type="Proteomes" id="UP000092461">
    <property type="component" value="Unassembled WGS sequence"/>
</dbReference>
<name>A0A1B0CLZ9_LUTLO</name>
<keyword evidence="3" id="KW-0132">Cell division</keyword>
<feature type="domain" description="Cdc6 C-terminal" evidence="10">
    <location>
        <begin position="477"/>
        <end position="557"/>
    </location>
</feature>
<dbReference type="InterPro" id="IPR016314">
    <property type="entry name" value="Cdc6/18"/>
</dbReference>
<dbReference type="InterPro" id="IPR027417">
    <property type="entry name" value="P-loop_NTPase"/>
</dbReference>
<evidence type="ECO:0000256" key="8">
    <source>
        <dbReference type="SAM" id="MobiDB-lite"/>
    </source>
</evidence>
<evidence type="ECO:0000313" key="11">
    <source>
        <dbReference type="EMBL" id="MBC1175795.1"/>
    </source>
</evidence>
<dbReference type="InterPro" id="IPR050311">
    <property type="entry name" value="ORC1/CDC6"/>
</dbReference>